<protein>
    <submittedName>
        <fullName evidence="2">Uncharacterized protein</fullName>
    </submittedName>
</protein>
<sequence>MLIRRQENEYDYGKRQLRDRGVSRMTSPSDNEITPEEVRRIKIRFFKALPLYMAVPVLLGLYFSYAAGPGIDWKAYGIGAAGWTAALILRGPVAAIGMKLLPPARAQALVVASSGVLEEGVGWGLLAVAGAHMPWALSMGQGWAAIEVVYVIVSGQAKFSLDPAMMTTTSSPSSFSSDTS</sequence>
<gene>
    <name evidence="2" type="ORF">SK3146_03598</name>
</gene>
<feature type="transmembrane region" description="Helical" evidence="1">
    <location>
        <begin position="73"/>
        <end position="96"/>
    </location>
</feature>
<reference evidence="2" key="1">
    <citation type="submission" date="2018-02" db="EMBL/GenBank/DDBJ databases">
        <authorList>
            <person name="Kim S.-K."/>
            <person name="Jung H.-I."/>
            <person name="Lee S.-W."/>
        </authorList>
    </citation>
    <scope>NUCLEOTIDE SEQUENCE</scope>
    <source>
        <strain evidence="2">SK3146</strain>
    </source>
</reference>
<keyword evidence="1" id="KW-1133">Transmembrane helix</keyword>
<evidence type="ECO:0000256" key="1">
    <source>
        <dbReference type="SAM" id="Phobius"/>
    </source>
</evidence>
<dbReference type="Proteomes" id="UP001057134">
    <property type="component" value="Chromosome"/>
</dbReference>
<keyword evidence="1" id="KW-0812">Transmembrane</keyword>
<dbReference type="EMBL" id="CP027059">
    <property type="protein sequence ID" value="UQZ84352.1"/>
    <property type="molecule type" value="Genomic_DNA"/>
</dbReference>
<accession>A0ABY4RSI2</accession>
<organism evidence="2 3">
    <name type="scientific">Paenibacillus konkukensis</name>
    <dbReference type="NCBI Taxonomy" id="2020716"/>
    <lineage>
        <taxon>Bacteria</taxon>
        <taxon>Bacillati</taxon>
        <taxon>Bacillota</taxon>
        <taxon>Bacilli</taxon>
        <taxon>Bacillales</taxon>
        <taxon>Paenibacillaceae</taxon>
        <taxon>Paenibacillus</taxon>
    </lineage>
</organism>
<keyword evidence="1" id="KW-0472">Membrane</keyword>
<feature type="transmembrane region" description="Helical" evidence="1">
    <location>
        <begin position="49"/>
        <end position="67"/>
    </location>
</feature>
<proteinExistence type="predicted"/>
<name>A0ABY4RSI2_9BACL</name>
<evidence type="ECO:0000313" key="2">
    <source>
        <dbReference type="EMBL" id="UQZ84352.1"/>
    </source>
</evidence>
<evidence type="ECO:0000313" key="3">
    <source>
        <dbReference type="Proteomes" id="UP001057134"/>
    </source>
</evidence>
<reference evidence="2" key="2">
    <citation type="journal article" date="2021" name="J Anim Sci Technol">
        <title>Complete genome sequence of Paenibacillus konkukensis sp. nov. SK3146 as a potential probiotic strain.</title>
        <authorList>
            <person name="Jung H.I."/>
            <person name="Park S."/>
            <person name="Niu K.M."/>
            <person name="Lee S.W."/>
            <person name="Kothari D."/>
            <person name="Yi K.J."/>
            <person name="Kim S.K."/>
        </authorList>
    </citation>
    <scope>NUCLEOTIDE SEQUENCE</scope>
    <source>
        <strain evidence="2">SK3146</strain>
    </source>
</reference>
<keyword evidence="3" id="KW-1185">Reference proteome</keyword>